<dbReference type="InterPro" id="IPR029063">
    <property type="entry name" value="SAM-dependent_MTases_sf"/>
</dbReference>
<dbReference type="EMBL" id="MT104467">
    <property type="protein sequence ID" value="QJD54721.1"/>
    <property type="molecule type" value="Genomic_DNA"/>
</dbReference>
<dbReference type="Gene3D" id="1.10.1020.10">
    <property type="entry name" value="Adenine-specific Methyltransferase, Domain 2"/>
    <property type="match status" value="1"/>
</dbReference>
<dbReference type="InterPro" id="IPR023095">
    <property type="entry name" value="Ade_MeTrfase_dom_2"/>
</dbReference>
<dbReference type="Proteomes" id="UP000503591">
    <property type="component" value="Genome"/>
</dbReference>
<accession>A0A6M3TAB0</accession>
<dbReference type="Gene3D" id="3.40.50.150">
    <property type="entry name" value="Vaccinia Virus protein VP39"/>
    <property type="match status" value="1"/>
</dbReference>
<sequence>MGSKARLATSILPFIQKALLVNKAYVEPFLGGANMMSEVVADVRIGGEFNKYVAAMWTALIGGWVPEVNYSREDYNRIKSDPDYCPHIRGYVGICCSYSGKWFGGYAGITNTAGGLRDYQKEAHNNVMKQLKGLVGVEVKHCSYEDLRLDTACTIYCDPPYRGTTKYKDEFDSDKFFEWARHMVEQGHILLVSEYQAPTDFVELWRKDVKSSLSANGSSGGSKTSTERLFCHQSQAGLFLC</sequence>
<reference evidence="3 4" key="1">
    <citation type="journal article" date="2020" name="Microb. Biotechnol.">
        <title>Phage biocontrol to combat Pseudomonas syringae pathogens causing disease in cherry.</title>
        <authorList>
            <person name="Rabiey M."/>
            <person name="Roy S.R."/>
            <person name="Holtappels D."/>
            <person name="Franceschetti L."/>
            <person name="Quilty B.J."/>
            <person name="Creeth R."/>
            <person name="Sundin G.W."/>
            <person name="Wagemans J."/>
            <person name="Lavigne R."/>
            <person name="Jackson R.W."/>
        </authorList>
    </citation>
    <scope>NUCLEOTIDE SEQUENCE [LARGE SCALE GENOMIC DNA]</scope>
</reference>
<evidence type="ECO:0000313" key="3">
    <source>
        <dbReference type="EMBL" id="QJD54721.1"/>
    </source>
</evidence>
<evidence type="ECO:0000313" key="4">
    <source>
        <dbReference type="Proteomes" id="UP000503591"/>
    </source>
</evidence>
<evidence type="ECO:0000256" key="1">
    <source>
        <dbReference type="ARBA" id="ARBA00011900"/>
    </source>
</evidence>
<dbReference type="GO" id="GO:0009007">
    <property type="term" value="F:site-specific DNA-methyltransferase (adenine-specific) activity"/>
    <property type="evidence" value="ECO:0007669"/>
    <property type="project" value="InterPro"/>
</dbReference>
<keyword evidence="3" id="KW-0489">Methyltransferase</keyword>
<dbReference type="GO" id="GO:0032259">
    <property type="term" value="P:methylation"/>
    <property type="evidence" value="ECO:0007669"/>
    <property type="project" value="UniProtKB-KW"/>
</dbReference>
<dbReference type="SUPFAM" id="SSF53335">
    <property type="entry name" value="S-adenosyl-L-methionine-dependent methyltransferases"/>
    <property type="match status" value="1"/>
</dbReference>
<gene>
    <name evidence="3" type="ORF">PssvBMR4_gp23</name>
</gene>
<evidence type="ECO:0000256" key="2">
    <source>
        <dbReference type="ARBA" id="ARBA00047942"/>
    </source>
</evidence>
<name>A0A6M3TAB0_9CAUD</name>
<comment type="catalytic activity">
    <reaction evidence="2">
        <text>a 2'-deoxyadenosine in DNA + S-adenosyl-L-methionine = an N(6)-methyl-2'-deoxyadenosine in DNA + S-adenosyl-L-homocysteine + H(+)</text>
        <dbReference type="Rhea" id="RHEA:15197"/>
        <dbReference type="Rhea" id="RHEA-COMP:12418"/>
        <dbReference type="Rhea" id="RHEA-COMP:12419"/>
        <dbReference type="ChEBI" id="CHEBI:15378"/>
        <dbReference type="ChEBI" id="CHEBI:57856"/>
        <dbReference type="ChEBI" id="CHEBI:59789"/>
        <dbReference type="ChEBI" id="CHEBI:90615"/>
        <dbReference type="ChEBI" id="CHEBI:90616"/>
        <dbReference type="EC" id="2.1.1.72"/>
    </reaction>
</comment>
<keyword evidence="4" id="KW-1185">Reference proteome</keyword>
<keyword evidence="3" id="KW-0808">Transferase</keyword>
<organism evidence="3 4">
    <name type="scientific">Pseudomonas phage MR4</name>
    <dbReference type="NCBI Taxonomy" id="2711171"/>
    <lineage>
        <taxon>Viruses</taxon>
        <taxon>Duplodnaviria</taxon>
        <taxon>Heunggongvirae</taxon>
        <taxon>Uroviricota</taxon>
        <taxon>Caudoviricetes</taxon>
        <taxon>Autographivirales</taxon>
        <taxon>Gajwadongvirus</taxon>
        <taxon>Gajwadongvirus MR4</taxon>
    </lineage>
</organism>
<proteinExistence type="predicted"/>
<dbReference type="EC" id="2.1.1.72" evidence="1"/>
<protein>
    <recommendedName>
        <fullName evidence="1">site-specific DNA-methyltransferase (adenine-specific)</fullName>
        <ecNumber evidence="1">2.1.1.72</ecNumber>
    </recommendedName>
</protein>